<dbReference type="GO" id="GO:0005509">
    <property type="term" value="F:calcium ion binding"/>
    <property type="evidence" value="ECO:0007669"/>
    <property type="project" value="InterPro"/>
</dbReference>
<keyword evidence="8" id="KW-0472">Membrane</keyword>
<organism evidence="13 14">
    <name type="scientific">Ensete ventricosum</name>
    <name type="common">Abyssinian banana</name>
    <name type="synonym">Musa ensete</name>
    <dbReference type="NCBI Taxonomy" id="4639"/>
    <lineage>
        <taxon>Eukaryota</taxon>
        <taxon>Viridiplantae</taxon>
        <taxon>Streptophyta</taxon>
        <taxon>Embryophyta</taxon>
        <taxon>Tracheophyta</taxon>
        <taxon>Spermatophyta</taxon>
        <taxon>Magnoliopsida</taxon>
        <taxon>Liliopsida</taxon>
        <taxon>Zingiberales</taxon>
        <taxon>Musaceae</taxon>
        <taxon>Ensete</taxon>
    </lineage>
</organism>
<evidence type="ECO:0000256" key="3">
    <source>
        <dbReference type="ARBA" id="ARBA00022475"/>
    </source>
</evidence>
<name>A0AAV8RLX8_ENSVE</name>
<dbReference type="GO" id="GO:0010008">
    <property type="term" value="C:endosome membrane"/>
    <property type="evidence" value="ECO:0007669"/>
    <property type="project" value="UniProtKB-SubCell"/>
</dbReference>
<dbReference type="Gene3D" id="1.10.238.10">
    <property type="entry name" value="EF-hand"/>
    <property type="match status" value="1"/>
</dbReference>
<dbReference type="AlphaFoldDB" id="A0AAV8RLX8"/>
<keyword evidence="7" id="KW-0106">Calcium</keyword>
<dbReference type="GO" id="GO:0005886">
    <property type="term" value="C:plasma membrane"/>
    <property type="evidence" value="ECO:0007669"/>
    <property type="project" value="UniProtKB-SubCell"/>
</dbReference>
<dbReference type="Pfam" id="PF18150">
    <property type="entry name" value="DUF5600"/>
    <property type="match status" value="1"/>
</dbReference>
<dbReference type="SUPFAM" id="SSF52540">
    <property type="entry name" value="P-loop containing nucleoside triphosphate hydrolases"/>
    <property type="match status" value="1"/>
</dbReference>
<dbReference type="InterPro" id="IPR002048">
    <property type="entry name" value="EF_hand_dom"/>
</dbReference>
<proteinExistence type="predicted"/>
<dbReference type="Pfam" id="PF12763">
    <property type="entry name" value="EH"/>
    <property type="match status" value="1"/>
</dbReference>
<dbReference type="InterPro" id="IPR031692">
    <property type="entry name" value="EHD_N"/>
</dbReference>
<gene>
    <name evidence="13" type="ORF">OPV22_005215</name>
</gene>
<keyword evidence="3" id="KW-1003">Cell membrane</keyword>
<dbReference type="InterPro" id="IPR040990">
    <property type="entry name" value="DUF5600"/>
</dbReference>
<evidence type="ECO:0000313" key="14">
    <source>
        <dbReference type="Proteomes" id="UP001222027"/>
    </source>
</evidence>
<feature type="region of interest" description="Disordered" evidence="9">
    <location>
        <begin position="109"/>
        <end position="144"/>
    </location>
</feature>
<evidence type="ECO:0000313" key="13">
    <source>
        <dbReference type="EMBL" id="KAJ8504329.1"/>
    </source>
</evidence>
<evidence type="ECO:0000259" key="10">
    <source>
        <dbReference type="PROSITE" id="PS50031"/>
    </source>
</evidence>
<evidence type="ECO:0000256" key="4">
    <source>
        <dbReference type="ARBA" id="ARBA00022723"/>
    </source>
</evidence>
<keyword evidence="14" id="KW-1185">Reference proteome</keyword>
<dbReference type="GO" id="GO:0016197">
    <property type="term" value="P:endosomal transport"/>
    <property type="evidence" value="ECO:0007669"/>
    <property type="project" value="TreeGrafter"/>
</dbReference>
<dbReference type="Gene3D" id="1.10.268.20">
    <property type="match status" value="1"/>
</dbReference>
<feature type="domain" description="EF-hand" evidence="11">
    <location>
        <begin position="11"/>
        <end position="46"/>
    </location>
</feature>
<dbReference type="Gene3D" id="3.40.50.300">
    <property type="entry name" value="P-loop containing nucleotide triphosphate hydrolases"/>
    <property type="match status" value="1"/>
</dbReference>
<comment type="subcellular location">
    <subcellularLocation>
        <location evidence="1">Cell membrane</location>
        <topology evidence="1">Peripheral membrane protein</topology>
        <orientation evidence="1">Cytoplasmic side</orientation>
    </subcellularLocation>
    <subcellularLocation>
        <location evidence="2">Endosome membrane</location>
        <topology evidence="2">Peripheral membrane protein</topology>
    </subcellularLocation>
</comment>
<dbReference type="GO" id="GO:0006897">
    <property type="term" value="P:endocytosis"/>
    <property type="evidence" value="ECO:0007669"/>
    <property type="project" value="TreeGrafter"/>
</dbReference>
<dbReference type="Proteomes" id="UP001222027">
    <property type="component" value="Unassembled WGS sequence"/>
</dbReference>
<dbReference type="PROSITE" id="PS50031">
    <property type="entry name" value="EH"/>
    <property type="match status" value="1"/>
</dbReference>
<comment type="caution">
    <text evidence="13">The sequence shown here is derived from an EMBL/GenBank/DDBJ whole genome shotgun (WGS) entry which is preliminary data.</text>
</comment>
<dbReference type="InterPro" id="IPR027417">
    <property type="entry name" value="P-loop_NTPase"/>
</dbReference>
<dbReference type="PANTHER" id="PTHR11216">
    <property type="entry name" value="EH DOMAIN"/>
    <property type="match status" value="1"/>
</dbReference>
<evidence type="ECO:0000256" key="1">
    <source>
        <dbReference type="ARBA" id="ARBA00004413"/>
    </source>
</evidence>
<dbReference type="InterPro" id="IPR045063">
    <property type="entry name" value="Dynamin_N"/>
</dbReference>
<feature type="domain" description="Dynamin-type G" evidence="12">
    <location>
        <begin position="189"/>
        <end position="425"/>
    </location>
</feature>
<dbReference type="PANTHER" id="PTHR11216:SF31">
    <property type="entry name" value="AT21416P"/>
    <property type="match status" value="1"/>
</dbReference>
<dbReference type="CDD" id="cd09913">
    <property type="entry name" value="EHD"/>
    <property type="match status" value="1"/>
</dbReference>
<dbReference type="InterPro" id="IPR011992">
    <property type="entry name" value="EF-hand-dom_pair"/>
</dbReference>
<accession>A0AAV8RLX8</accession>
<feature type="domain" description="EH" evidence="10">
    <location>
        <begin position="12"/>
        <end position="85"/>
    </location>
</feature>
<evidence type="ECO:0000256" key="6">
    <source>
        <dbReference type="ARBA" id="ARBA00022753"/>
    </source>
</evidence>
<keyword evidence="5" id="KW-0547">Nucleotide-binding</keyword>
<dbReference type="SMART" id="SM00027">
    <property type="entry name" value="EH"/>
    <property type="match status" value="1"/>
</dbReference>
<protein>
    <recommendedName>
        <fullName evidence="15">EH domain-containing protein 1</fullName>
    </recommendedName>
</protein>
<dbReference type="FunFam" id="3.40.50.300:FF:000147">
    <property type="entry name" value="EH domain-containing protein 1"/>
    <property type="match status" value="1"/>
</dbReference>
<sequence>MDIVSYSVSKEHDEIYQKWFSFADSDGDGRLTGTDAIKFFAMSNLPRGDLKQVWAIADSRRQGYLGLKEFAIAMKLVSLAQAGNEITHVALAHADLEKVNPPVMEGLDTFLSTNKPPTKEIDPDQDVNSQPQTPKPQWFRSKSSKKIPLSSVTSITDGLKRLYAQKLKPLEVTYLFSEFGSSLLTGSDFDAKPMVMLLGQYSTGKTTFINHLLKCSYPGAHVGPEPTTDRFVAVMSGPDERTIPGNTIAVEADMPFTGLTKFGNAFLSKFQCSQMPHSLLKHVTFVDTPGVLSGEKQRTQRGYDFTGVTSWFAAKSDLILLLFDSNKLDISDEFKHVIGSLRGHDDKIRVVLNKADQLDAQKLMRVYGALTWSLGKVVNTPEVMRVYIGSFNDKPVNNNAVGPMRKELFEKEQEDLLSDLKDIPKKACDRKINEFVKRARAAKIHAYIISHLKSQMPAMLGKTKAQQQLINNLENEFAKVQKDYRLPPGDLPDVQRFKEVLSNYSIDRFQKLKPKLIQAVDDMLAFDIPELLRKFRNPYGQ</sequence>
<dbReference type="GO" id="GO:0005525">
    <property type="term" value="F:GTP binding"/>
    <property type="evidence" value="ECO:0007669"/>
    <property type="project" value="InterPro"/>
</dbReference>
<dbReference type="EMBL" id="JAQQAF010000002">
    <property type="protein sequence ID" value="KAJ8504329.1"/>
    <property type="molecule type" value="Genomic_DNA"/>
</dbReference>
<keyword evidence="6" id="KW-0967">Endosome</keyword>
<dbReference type="CDD" id="cd00052">
    <property type="entry name" value="EH"/>
    <property type="match status" value="1"/>
</dbReference>
<dbReference type="Pfam" id="PF16880">
    <property type="entry name" value="EHD_N"/>
    <property type="match status" value="1"/>
</dbReference>
<dbReference type="GO" id="GO:0051260">
    <property type="term" value="P:protein homooligomerization"/>
    <property type="evidence" value="ECO:0007669"/>
    <property type="project" value="UniProtKB-ARBA"/>
</dbReference>
<evidence type="ECO:0000256" key="7">
    <source>
        <dbReference type="ARBA" id="ARBA00022837"/>
    </source>
</evidence>
<evidence type="ECO:0000259" key="12">
    <source>
        <dbReference type="PROSITE" id="PS51718"/>
    </source>
</evidence>
<evidence type="ECO:0000256" key="8">
    <source>
        <dbReference type="ARBA" id="ARBA00023136"/>
    </source>
</evidence>
<evidence type="ECO:0000259" key="11">
    <source>
        <dbReference type="PROSITE" id="PS50222"/>
    </source>
</evidence>
<dbReference type="InterPro" id="IPR030381">
    <property type="entry name" value="G_DYNAMIN_dom"/>
</dbReference>
<evidence type="ECO:0000256" key="5">
    <source>
        <dbReference type="ARBA" id="ARBA00022741"/>
    </source>
</evidence>
<keyword evidence="4" id="KW-0479">Metal-binding</keyword>
<dbReference type="InterPro" id="IPR000261">
    <property type="entry name" value="EH_dom"/>
</dbReference>
<reference evidence="13 14" key="1">
    <citation type="submission" date="2022-12" db="EMBL/GenBank/DDBJ databases">
        <title>Chromosome-scale assembly of the Ensete ventricosum genome.</title>
        <authorList>
            <person name="Dussert Y."/>
            <person name="Stocks J."/>
            <person name="Wendawek A."/>
            <person name="Woldeyes F."/>
            <person name="Nichols R.A."/>
            <person name="Borrell J.S."/>
        </authorList>
    </citation>
    <scope>NUCLEOTIDE SEQUENCE [LARGE SCALE GENOMIC DNA]</scope>
    <source>
        <strain evidence="14">cv. Maze</strain>
        <tissue evidence="13">Seeds</tissue>
    </source>
</reference>
<evidence type="ECO:0008006" key="15">
    <source>
        <dbReference type="Google" id="ProtNLM"/>
    </source>
</evidence>
<dbReference type="Pfam" id="PF00350">
    <property type="entry name" value="Dynamin_N"/>
    <property type="match status" value="1"/>
</dbReference>
<dbReference type="PROSITE" id="PS51718">
    <property type="entry name" value="G_DYNAMIN_2"/>
    <property type="match status" value="1"/>
</dbReference>
<dbReference type="SUPFAM" id="SSF47473">
    <property type="entry name" value="EF-hand"/>
    <property type="match status" value="1"/>
</dbReference>
<evidence type="ECO:0000256" key="9">
    <source>
        <dbReference type="SAM" id="MobiDB-lite"/>
    </source>
</evidence>
<evidence type="ECO:0000256" key="2">
    <source>
        <dbReference type="ARBA" id="ARBA00004481"/>
    </source>
</evidence>
<dbReference type="PROSITE" id="PS50222">
    <property type="entry name" value="EF_HAND_2"/>
    <property type="match status" value="1"/>
</dbReference>